<evidence type="ECO:0000256" key="1">
    <source>
        <dbReference type="ARBA" id="ARBA00023002"/>
    </source>
</evidence>
<dbReference type="InterPro" id="IPR036291">
    <property type="entry name" value="NAD(P)-bd_dom_sf"/>
</dbReference>
<evidence type="ECO:0000259" key="2">
    <source>
        <dbReference type="Pfam" id="PF01370"/>
    </source>
</evidence>
<dbReference type="SUPFAM" id="SSF51735">
    <property type="entry name" value="NAD(P)-binding Rossmann-fold domains"/>
    <property type="match status" value="1"/>
</dbReference>
<evidence type="ECO:0000313" key="3">
    <source>
        <dbReference type="EMBL" id="VAW47182.1"/>
    </source>
</evidence>
<gene>
    <name evidence="3" type="ORF">MNBD_GAMMA02-1194</name>
</gene>
<accession>A0A3B0W7J7</accession>
<dbReference type="InterPro" id="IPR001509">
    <property type="entry name" value="Epimerase_deHydtase"/>
</dbReference>
<dbReference type="PANTHER" id="PTHR10366:SF831">
    <property type="entry name" value="NAD-DEPENDENT EPIMERASE_DEHYDRATASE DOMAIN-CONTAINING PROTEIN"/>
    <property type="match status" value="1"/>
</dbReference>
<dbReference type="PANTHER" id="PTHR10366">
    <property type="entry name" value="NAD DEPENDENT EPIMERASE/DEHYDRATASE"/>
    <property type="match status" value="1"/>
</dbReference>
<dbReference type="InterPro" id="IPR050425">
    <property type="entry name" value="NAD(P)_dehydrat-like"/>
</dbReference>
<dbReference type="Gene3D" id="3.40.50.720">
    <property type="entry name" value="NAD(P)-binding Rossmann-like Domain"/>
    <property type="match status" value="1"/>
</dbReference>
<feature type="domain" description="NAD-dependent epimerase/dehydratase" evidence="2">
    <location>
        <begin position="6"/>
        <end position="209"/>
    </location>
</feature>
<feature type="non-terminal residue" evidence="3">
    <location>
        <position position="210"/>
    </location>
</feature>
<dbReference type="Pfam" id="PF01370">
    <property type="entry name" value="Epimerase"/>
    <property type="match status" value="1"/>
</dbReference>
<dbReference type="EMBL" id="UOFA01000326">
    <property type="protein sequence ID" value="VAW47182.1"/>
    <property type="molecule type" value="Genomic_DNA"/>
</dbReference>
<dbReference type="GO" id="GO:0016616">
    <property type="term" value="F:oxidoreductase activity, acting on the CH-OH group of donors, NAD or NADP as acceptor"/>
    <property type="evidence" value="ECO:0007669"/>
    <property type="project" value="TreeGrafter"/>
</dbReference>
<dbReference type="AlphaFoldDB" id="A0A3B0W7J7"/>
<sequence length="210" mass="23126">MTSTAFVTGSTGFLGRHLCRQLMADDWQVTAMCRSIPENIIKGVNYVQADLLDAASLRSALPEKVTCLFHAAADTNTWSKLNARQTKTNIEGTLNLIQAAMQQQAKKWVHVSSITTYGVDHHGMINLTEEVPQEGLGSWVNYVKTKSMAEQIVKDHAVKLNALVVNPTHIIGADDQHNWIRLFKMMINDELPAIPVGAGSFVDVRDVAKG</sequence>
<keyword evidence="1" id="KW-0560">Oxidoreductase</keyword>
<proteinExistence type="predicted"/>
<name>A0A3B0W7J7_9ZZZZ</name>
<protein>
    <recommendedName>
        <fullName evidence="2">NAD-dependent epimerase/dehydratase domain-containing protein</fullName>
    </recommendedName>
</protein>
<organism evidence="3">
    <name type="scientific">hydrothermal vent metagenome</name>
    <dbReference type="NCBI Taxonomy" id="652676"/>
    <lineage>
        <taxon>unclassified sequences</taxon>
        <taxon>metagenomes</taxon>
        <taxon>ecological metagenomes</taxon>
    </lineage>
</organism>
<reference evidence="3" key="1">
    <citation type="submission" date="2018-06" db="EMBL/GenBank/DDBJ databases">
        <authorList>
            <person name="Zhirakovskaya E."/>
        </authorList>
    </citation>
    <scope>NUCLEOTIDE SEQUENCE</scope>
</reference>